<dbReference type="EMBL" id="PDXD01000058">
    <property type="protein sequence ID" value="RYN66685.1"/>
    <property type="molecule type" value="Genomic_DNA"/>
</dbReference>
<name>A0A4Q4N0Q7_ALTAL</name>
<comment type="caution">
    <text evidence="1">The sequence shown here is derived from an EMBL/GenBank/DDBJ whole genome shotgun (WGS) entry which is preliminary data.</text>
</comment>
<organism evidence="1 2">
    <name type="scientific">Alternaria alternata</name>
    <name type="common">Alternaria rot fungus</name>
    <name type="synonym">Torula alternata</name>
    <dbReference type="NCBI Taxonomy" id="5599"/>
    <lineage>
        <taxon>Eukaryota</taxon>
        <taxon>Fungi</taxon>
        <taxon>Dikarya</taxon>
        <taxon>Ascomycota</taxon>
        <taxon>Pezizomycotina</taxon>
        <taxon>Dothideomycetes</taxon>
        <taxon>Pleosporomycetidae</taxon>
        <taxon>Pleosporales</taxon>
        <taxon>Pleosporineae</taxon>
        <taxon>Pleosporaceae</taxon>
        <taxon>Alternaria</taxon>
        <taxon>Alternaria sect. Alternaria</taxon>
        <taxon>Alternaria alternata complex</taxon>
    </lineage>
</organism>
<accession>A0A4Q4N0Q7</accession>
<evidence type="ECO:0000313" key="1">
    <source>
        <dbReference type="EMBL" id="RYN66685.1"/>
    </source>
</evidence>
<reference evidence="2" key="1">
    <citation type="journal article" date="2019" name="bioRxiv">
        <title>Genomics, evolutionary history and diagnostics of the Alternaria alternata species group including apple and Asian pear pathotypes.</title>
        <authorList>
            <person name="Armitage A.D."/>
            <person name="Cockerton H.M."/>
            <person name="Sreenivasaprasad S."/>
            <person name="Woodhall J.W."/>
            <person name="Lane C.R."/>
            <person name="Harrison R.J."/>
            <person name="Clarkson J.P."/>
        </authorList>
    </citation>
    <scope>NUCLEOTIDE SEQUENCE [LARGE SCALE GENOMIC DNA]</scope>
    <source>
        <strain evidence="2">FERA 1177</strain>
    </source>
</reference>
<proteinExistence type="predicted"/>
<sequence>MAYMLTVNEVGVGLATLPAASYAFAPAVNADTQTLTAIDKSACSATNRAKLLTPVAGIALSPLCTTSDAHSCRLQGNMEAIWRAAWALYSVDTYAPKEIAGQQYSAGQEY</sequence>
<gene>
    <name evidence="1" type="ORF">AA0117_g11823</name>
</gene>
<dbReference type="AlphaFoldDB" id="A0A4Q4N0Q7"/>
<protein>
    <submittedName>
        <fullName evidence="1">Uncharacterized protein</fullName>
    </submittedName>
</protein>
<evidence type="ECO:0000313" key="2">
    <source>
        <dbReference type="Proteomes" id="UP000291422"/>
    </source>
</evidence>
<dbReference type="Proteomes" id="UP000291422">
    <property type="component" value="Unassembled WGS sequence"/>
</dbReference>